<comment type="subcellular location">
    <subcellularLocation>
        <location evidence="1">Nucleus</location>
    </subcellularLocation>
</comment>
<dbReference type="Pfam" id="PF05678">
    <property type="entry name" value="VQ"/>
    <property type="match status" value="1"/>
</dbReference>
<keyword evidence="2" id="KW-0597">Phosphoprotein</keyword>
<protein>
    <recommendedName>
        <fullName evidence="5">VQ domain-containing protein</fullName>
    </recommendedName>
</protein>
<evidence type="ECO:0000256" key="3">
    <source>
        <dbReference type="ARBA" id="ARBA00023242"/>
    </source>
</evidence>
<feature type="domain" description="VQ" evidence="5">
    <location>
        <begin position="130"/>
        <end position="154"/>
    </location>
</feature>
<feature type="compositionally biased region" description="Low complexity" evidence="4">
    <location>
        <begin position="79"/>
        <end position="88"/>
    </location>
</feature>
<reference evidence="6 7" key="1">
    <citation type="submission" date="2024-02" db="EMBL/GenBank/DDBJ databases">
        <authorList>
            <consortium name="ELIXIR-Norway"/>
            <consortium name="Elixir Norway"/>
        </authorList>
    </citation>
    <scope>NUCLEOTIDE SEQUENCE [LARGE SCALE GENOMIC DNA]</scope>
</reference>
<keyword evidence="7" id="KW-1185">Reference proteome</keyword>
<feature type="region of interest" description="Disordered" evidence="4">
    <location>
        <begin position="268"/>
        <end position="335"/>
    </location>
</feature>
<feature type="compositionally biased region" description="Low complexity" evidence="4">
    <location>
        <begin position="223"/>
        <end position="248"/>
    </location>
</feature>
<dbReference type="PANTHER" id="PTHR33402:SF19">
    <property type="entry name" value="VQ MOTIF-CONTAINING PROTEIN 11"/>
    <property type="match status" value="1"/>
</dbReference>
<keyword evidence="3" id="KW-0539">Nucleus</keyword>
<evidence type="ECO:0000313" key="7">
    <source>
        <dbReference type="Proteomes" id="UP001497444"/>
    </source>
</evidence>
<gene>
    <name evidence="6" type="ORF">CSSPJE1EN1_LOCUS817</name>
</gene>
<proteinExistence type="predicted"/>
<feature type="region of interest" description="Disordered" evidence="4">
    <location>
        <begin position="223"/>
        <end position="250"/>
    </location>
</feature>
<evidence type="ECO:0000313" key="6">
    <source>
        <dbReference type="EMBL" id="CAK9255339.1"/>
    </source>
</evidence>
<feature type="compositionally biased region" description="Basic and acidic residues" evidence="4">
    <location>
        <begin position="290"/>
        <end position="300"/>
    </location>
</feature>
<feature type="region of interest" description="Disordered" evidence="4">
    <location>
        <begin position="1"/>
        <end position="21"/>
    </location>
</feature>
<accession>A0ABP0VLL9</accession>
<feature type="region of interest" description="Disordered" evidence="4">
    <location>
        <begin position="45"/>
        <end position="88"/>
    </location>
</feature>
<dbReference type="InterPro" id="IPR039611">
    <property type="entry name" value="VQ_4/11/13/19/31/33"/>
</dbReference>
<evidence type="ECO:0000256" key="4">
    <source>
        <dbReference type="SAM" id="MobiDB-lite"/>
    </source>
</evidence>
<dbReference type="Proteomes" id="UP001497444">
    <property type="component" value="Chromosome 1"/>
</dbReference>
<dbReference type="InterPro" id="IPR008889">
    <property type="entry name" value="VQ"/>
</dbReference>
<organism evidence="6 7">
    <name type="scientific">Sphagnum jensenii</name>
    <dbReference type="NCBI Taxonomy" id="128206"/>
    <lineage>
        <taxon>Eukaryota</taxon>
        <taxon>Viridiplantae</taxon>
        <taxon>Streptophyta</taxon>
        <taxon>Embryophyta</taxon>
        <taxon>Bryophyta</taxon>
        <taxon>Sphagnophytina</taxon>
        <taxon>Sphagnopsida</taxon>
        <taxon>Sphagnales</taxon>
        <taxon>Sphagnaceae</taxon>
        <taxon>Sphagnum</taxon>
    </lineage>
</organism>
<name>A0ABP0VLL9_9BRYO</name>
<dbReference type="PANTHER" id="PTHR33402">
    <property type="entry name" value="VQ MOTIF-CONTAINING PROTEIN 11-LIKE"/>
    <property type="match status" value="1"/>
</dbReference>
<feature type="compositionally biased region" description="Polar residues" evidence="4">
    <location>
        <begin position="9"/>
        <end position="21"/>
    </location>
</feature>
<evidence type="ECO:0000256" key="1">
    <source>
        <dbReference type="ARBA" id="ARBA00004123"/>
    </source>
</evidence>
<evidence type="ECO:0000256" key="2">
    <source>
        <dbReference type="ARBA" id="ARBA00022553"/>
    </source>
</evidence>
<dbReference type="EMBL" id="OZ020096">
    <property type="protein sequence ID" value="CAK9255339.1"/>
    <property type="molecule type" value="Genomic_DNA"/>
</dbReference>
<evidence type="ECO:0000259" key="5">
    <source>
        <dbReference type="Pfam" id="PF05678"/>
    </source>
</evidence>
<sequence>MCKSEKLKNSSPLTFQPVFPSSQEEMNAGGITTFICPPITPPSRCPAHLHSPSLESGGGGSDSASSSVDEVGKKRKLGSSSAPSAAAAAAAAAAMRSKVACCASRSHLVVSPKQAVVPSPSPQEKEFKSASTTFVQADTSSFRELVQKLTGVSDSDLDTKLPITLPSRQQAAKIDNSSFRGLIPKPVVDMSAPRPSFKLHERRQANLRKLEINRLGASSAAFSPGLLLPPSTTTELSSSPSNKKFSSPAACGPVTPGLTMEFFEKAYAPKTPTTPPSAGSCCTGLKSRSQHLEEEDRGKDAIPFLLHLSPSSDPTRPQPELLSLFPLASPHTSDM</sequence>